<accession>C4G923</accession>
<protein>
    <submittedName>
        <fullName evidence="1">Uncharacterized protein</fullName>
    </submittedName>
</protein>
<evidence type="ECO:0000313" key="1">
    <source>
        <dbReference type="EMBL" id="EEP29120.1"/>
    </source>
</evidence>
<gene>
    <name evidence="1" type="ORF">GCWU000342_00473</name>
</gene>
<proteinExistence type="predicted"/>
<keyword evidence="2" id="KW-1185">Reference proteome</keyword>
<organism evidence="1 2">
    <name type="scientific">Shuttleworthella satelles DSM 14600</name>
    <dbReference type="NCBI Taxonomy" id="626523"/>
    <lineage>
        <taxon>Bacteria</taxon>
        <taxon>Bacillati</taxon>
        <taxon>Bacillota</taxon>
        <taxon>Clostridia</taxon>
        <taxon>Lachnospirales</taxon>
        <taxon>Lachnospiraceae</taxon>
        <taxon>Shuttleworthella</taxon>
    </lineage>
</organism>
<dbReference type="Proteomes" id="UP000003494">
    <property type="component" value="Unassembled WGS sequence"/>
</dbReference>
<sequence>MSHKIAFSTGPKKKFIFRLSFFALSAFLAKRGENQKAVRRIYQE</sequence>
<reference evidence="1" key="1">
    <citation type="submission" date="2009-04" db="EMBL/GenBank/DDBJ databases">
        <authorList>
            <person name="Weinstock G."/>
            <person name="Sodergren E."/>
            <person name="Clifton S."/>
            <person name="Fulton L."/>
            <person name="Fulton B."/>
            <person name="Courtney L."/>
            <person name="Fronick C."/>
            <person name="Harrison M."/>
            <person name="Strong C."/>
            <person name="Farmer C."/>
            <person name="Delahaunty K."/>
            <person name="Markovic C."/>
            <person name="Hall O."/>
            <person name="Minx P."/>
            <person name="Tomlinson C."/>
            <person name="Mitreva M."/>
            <person name="Nelson J."/>
            <person name="Hou S."/>
            <person name="Wollam A."/>
            <person name="Pepin K.H."/>
            <person name="Johnson M."/>
            <person name="Bhonagiri V."/>
            <person name="Nash W.E."/>
            <person name="Warren W."/>
            <person name="Chinwalla A."/>
            <person name="Mardis E.R."/>
            <person name="Wilson R.K."/>
        </authorList>
    </citation>
    <scope>NUCLEOTIDE SEQUENCE [LARGE SCALE GENOMIC DNA]</scope>
    <source>
        <strain evidence="1">DSM 14600</strain>
    </source>
</reference>
<comment type="caution">
    <text evidence="1">The sequence shown here is derived from an EMBL/GenBank/DDBJ whole genome shotgun (WGS) entry which is preliminary data.</text>
</comment>
<evidence type="ECO:0000313" key="2">
    <source>
        <dbReference type="Proteomes" id="UP000003494"/>
    </source>
</evidence>
<dbReference type="EMBL" id="ACIP02000001">
    <property type="protein sequence ID" value="EEP29120.1"/>
    <property type="molecule type" value="Genomic_DNA"/>
</dbReference>
<name>C4G923_9FIRM</name>
<dbReference type="STRING" id="626523.GCWU000342_00473"/>
<dbReference type="AlphaFoldDB" id="C4G923"/>
<dbReference type="HOGENOM" id="CLU_3222032_0_0_9"/>